<dbReference type="EMBL" id="QGNW01000105">
    <property type="protein sequence ID" value="RVW96748.1"/>
    <property type="molecule type" value="Genomic_DNA"/>
</dbReference>
<accession>A0A438IJ54</accession>
<reference evidence="2 3" key="1">
    <citation type="journal article" date="2018" name="PLoS Genet.">
        <title>Population sequencing reveals clonal diversity and ancestral inbreeding in the grapevine cultivar Chardonnay.</title>
        <authorList>
            <person name="Roach M.J."/>
            <person name="Johnson D.L."/>
            <person name="Bohlmann J."/>
            <person name="van Vuuren H.J."/>
            <person name="Jones S.J."/>
            <person name="Pretorius I.S."/>
            <person name="Schmidt S.A."/>
            <person name="Borneman A.R."/>
        </authorList>
    </citation>
    <scope>NUCLEOTIDE SEQUENCE [LARGE SCALE GENOMIC DNA]</scope>
    <source>
        <strain evidence="3">cv. Chardonnay</strain>
        <tissue evidence="2">Leaf</tissue>
    </source>
</reference>
<comment type="caution">
    <text evidence="2">The sequence shown here is derived from an EMBL/GenBank/DDBJ whole genome shotgun (WGS) entry which is preliminary data.</text>
</comment>
<evidence type="ECO:0000313" key="2">
    <source>
        <dbReference type="EMBL" id="RVW96748.1"/>
    </source>
</evidence>
<dbReference type="Proteomes" id="UP000288805">
    <property type="component" value="Unassembled WGS sequence"/>
</dbReference>
<gene>
    <name evidence="2" type="ORF">CK203_026064</name>
</gene>
<evidence type="ECO:0000256" key="1">
    <source>
        <dbReference type="SAM" id="MobiDB-lite"/>
    </source>
</evidence>
<evidence type="ECO:0008006" key="4">
    <source>
        <dbReference type="Google" id="ProtNLM"/>
    </source>
</evidence>
<proteinExistence type="predicted"/>
<dbReference type="AlphaFoldDB" id="A0A438IJ54"/>
<name>A0A438IJ54_VITVI</name>
<evidence type="ECO:0000313" key="3">
    <source>
        <dbReference type="Proteomes" id="UP000288805"/>
    </source>
</evidence>
<dbReference type="SUPFAM" id="SSF56219">
    <property type="entry name" value="DNase I-like"/>
    <property type="match status" value="1"/>
</dbReference>
<dbReference type="InterPro" id="IPR036691">
    <property type="entry name" value="Endo/exonu/phosph_ase_sf"/>
</dbReference>
<protein>
    <recommendedName>
        <fullName evidence="4">Reverse transcriptase zinc-binding domain-containing protein</fullName>
    </recommendedName>
</protein>
<organism evidence="2 3">
    <name type="scientific">Vitis vinifera</name>
    <name type="common">Grape</name>
    <dbReference type="NCBI Taxonomy" id="29760"/>
    <lineage>
        <taxon>Eukaryota</taxon>
        <taxon>Viridiplantae</taxon>
        <taxon>Streptophyta</taxon>
        <taxon>Embryophyta</taxon>
        <taxon>Tracheophyta</taxon>
        <taxon>Spermatophyta</taxon>
        <taxon>Magnoliopsida</taxon>
        <taxon>eudicotyledons</taxon>
        <taxon>Gunneridae</taxon>
        <taxon>Pentapetalae</taxon>
        <taxon>rosids</taxon>
        <taxon>Vitales</taxon>
        <taxon>Vitaceae</taxon>
        <taxon>Viteae</taxon>
        <taxon>Vitis</taxon>
    </lineage>
</organism>
<feature type="compositionally biased region" description="Basic and acidic residues" evidence="1">
    <location>
        <begin position="150"/>
        <end position="160"/>
    </location>
</feature>
<sequence length="160" mass="18654">MSASMRRFSEVIDELALRDLPCRGEPFTWSEGLNGQSLSRLDWFLVSEDWETHFSREKRFKEMLKGWWQGFNFSGSNSFILIEKLKALKTNLKIWNKDVFGKVGVNKGLALDKVFFWDDQERLRVLSALKLEAKRKLGSSSRSGRLWKKFPGDKNQEKCG</sequence>
<feature type="region of interest" description="Disordered" evidence="1">
    <location>
        <begin position="139"/>
        <end position="160"/>
    </location>
</feature>